<dbReference type="RefSeq" id="WP_108405071.1">
    <property type="nucleotide sequence ID" value="NZ_CP026948.1"/>
</dbReference>
<dbReference type="AlphaFoldDB" id="A0A2S0WH20"/>
<dbReference type="Pfam" id="PF01844">
    <property type="entry name" value="HNH"/>
    <property type="match status" value="1"/>
</dbReference>
<dbReference type="CDD" id="cd00085">
    <property type="entry name" value="HNHc"/>
    <property type="match status" value="1"/>
</dbReference>
<feature type="region of interest" description="Disordered" evidence="1">
    <location>
        <begin position="458"/>
        <end position="492"/>
    </location>
</feature>
<evidence type="ECO:0000313" key="3">
    <source>
        <dbReference type="Proteomes" id="UP000244754"/>
    </source>
</evidence>
<gene>
    <name evidence="2" type="ORF">C3E79_05350</name>
</gene>
<dbReference type="OrthoDB" id="4413566at2"/>
<dbReference type="EMBL" id="CP026948">
    <property type="protein sequence ID" value="AWB85063.1"/>
    <property type="molecule type" value="Genomic_DNA"/>
</dbReference>
<dbReference type="Proteomes" id="UP000244754">
    <property type="component" value="Chromosome"/>
</dbReference>
<dbReference type="GO" id="GO:0004519">
    <property type="term" value="F:endonuclease activity"/>
    <property type="evidence" value="ECO:0007669"/>
    <property type="project" value="UniProtKB-KW"/>
</dbReference>
<proteinExistence type="predicted"/>
<sequence length="492" mass="54624">MEKDPQEHTPFFRTQRPGDRLVELAQRKRDIDHEVYSAWADAAFAVDDFDREITAIQEATGESRAAVEKAIFAYRRMADLPWLRSIQDATRVLDIKRLVAIDNVIGELGPDLTAEAFGVIDEFLATMFTPKRANQPLASPRAITARLRAFIARLDARVGFDAAKRARRARPAGTVKVSEYGGAKGCGVVVECDAATHAVMRAYRHSVAREHKVSEDEAMRMILTGAQRAEVKVTLFGFTPLDPDGAPAAGESVYFPGSGWTDAEGTLAAEELGGERPPRVVNLDEVAGHRVAGYVASTSMRAYALARDGVCLWPGCDRAAEACQLDHRIPYDAGGETTPSNLFTLCAHHHNAKTDTRAFYVPDPATGDVVWLFPDGTYALAEPEGFLAQQLGAREPRWSVDVHKRMRERDRQAAFSARGHKILDDFEAGGSYAECIRLLGELEKEFAMRFPIRPRPRPLYTPWTDERPEETPEEYDARIQRLVDSDPNNRAS</sequence>
<evidence type="ECO:0000256" key="1">
    <source>
        <dbReference type="SAM" id="MobiDB-lite"/>
    </source>
</evidence>
<accession>A0A2S0WH20</accession>
<keyword evidence="2" id="KW-0378">Hydrolase</keyword>
<keyword evidence="2" id="KW-0255">Endonuclease</keyword>
<organism evidence="2 3">
    <name type="scientific">Corynebacterium liangguodongii</name>
    <dbReference type="NCBI Taxonomy" id="2079535"/>
    <lineage>
        <taxon>Bacteria</taxon>
        <taxon>Bacillati</taxon>
        <taxon>Actinomycetota</taxon>
        <taxon>Actinomycetes</taxon>
        <taxon>Mycobacteriales</taxon>
        <taxon>Corynebacteriaceae</taxon>
        <taxon>Corynebacterium</taxon>
    </lineage>
</organism>
<feature type="compositionally biased region" description="Basic and acidic residues" evidence="1">
    <location>
        <begin position="464"/>
        <end position="484"/>
    </location>
</feature>
<dbReference type="InterPro" id="IPR002711">
    <property type="entry name" value="HNH"/>
</dbReference>
<dbReference type="Gene3D" id="1.10.30.50">
    <property type="match status" value="1"/>
</dbReference>
<evidence type="ECO:0000313" key="2">
    <source>
        <dbReference type="EMBL" id="AWB85063.1"/>
    </source>
</evidence>
<dbReference type="GO" id="GO:0008270">
    <property type="term" value="F:zinc ion binding"/>
    <property type="evidence" value="ECO:0007669"/>
    <property type="project" value="InterPro"/>
</dbReference>
<name>A0A2S0WH20_9CORY</name>
<keyword evidence="3" id="KW-1185">Reference proteome</keyword>
<dbReference type="KEGG" id="clia:C3E79_05350"/>
<dbReference type="GO" id="GO:0003676">
    <property type="term" value="F:nucleic acid binding"/>
    <property type="evidence" value="ECO:0007669"/>
    <property type="project" value="InterPro"/>
</dbReference>
<dbReference type="InterPro" id="IPR003615">
    <property type="entry name" value="HNH_nuc"/>
</dbReference>
<dbReference type="SMART" id="SM00507">
    <property type="entry name" value="HNHc"/>
    <property type="match status" value="1"/>
</dbReference>
<reference evidence="3" key="1">
    <citation type="submission" date="2018-01" db="EMBL/GenBank/DDBJ databases">
        <authorList>
            <person name="Li J."/>
        </authorList>
    </citation>
    <scope>NUCLEOTIDE SEQUENCE [LARGE SCALE GENOMIC DNA]</scope>
    <source>
        <strain evidence="3">2184</strain>
    </source>
</reference>
<protein>
    <submittedName>
        <fullName evidence="2">HNH endonuclease</fullName>
    </submittedName>
</protein>
<keyword evidence="2" id="KW-0540">Nuclease</keyword>